<organism evidence="6 7">
    <name type="scientific">Hirschia baltica (strain ATCC 49814 / DSM 5838 / IFAM 1418)</name>
    <dbReference type="NCBI Taxonomy" id="582402"/>
    <lineage>
        <taxon>Bacteria</taxon>
        <taxon>Pseudomonadati</taxon>
        <taxon>Pseudomonadota</taxon>
        <taxon>Alphaproteobacteria</taxon>
        <taxon>Hyphomonadales</taxon>
        <taxon>Hyphomonadaceae</taxon>
        <taxon>Hirschia</taxon>
    </lineage>
</organism>
<evidence type="ECO:0000256" key="4">
    <source>
        <dbReference type="SAM" id="MobiDB-lite"/>
    </source>
</evidence>
<dbReference type="Pfam" id="PF00011">
    <property type="entry name" value="HSP20"/>
    <property type="match status" value="1"/>
</dbReference>
<dbReference type="AlphaFoldDB" id="C6XRQ2"/>
<evidence type="ECO:0000259" key="5">
    <source>
        <dbReference type="PROSITE" id="PS01031"/>
    </source>
</evidence>
<dbReference type="SUPFAM" id="SSF49764">
    <property type="entry name" value="HSP20-like chaperones"/>
    <property type="match status" value="1"/>
</dbReference>
<protein>
    <submittedName>
        <fullName evidence="6">Heat shock protein Hsp20</fullName>
    </submittedName>
</protein>
<sequence length="168" mass="18368">MSTIDLTPLYRTMVGFDRMANLINTAQRLDGAQGYPPYNIEQLDENAFAIEIAVAGFSEDDLEIEIKEGQLTVVGKKAGPDSSSDANERNFLHRGIAERGFVRRFQVADHVIVTQADLKHGMLRIDLIRELPEAMKPRKIAIGSGTSKAQPEAIDGQATAETTKIGVA</sequence>
<evidence type="ECO:0000313" key="6">
    <source>
        <dbReference type="EMBL" id="ACT60662.1"/>
    </source>
</evidence>
<comment type="similarity">
    <text evidence="2 3">Belongs to the small heat shock protein (HSP20) family.</text>
</comment>
<dbReference type="InterPro" id="IPR008978">
    <property type="entry name" value="HSP20-like_chaperone"/>
</dbReference>
<dbReference type="KEGG" id="hba:Hbal_2994"/>
<dbReference type="STRING" id="582402.Hbal_2994"/>
<dbReference type="PANTHER" id="PTHR47062:SF1">
    <property type="entry name" value="SMALL HEAT SHOCK PROTEIN IBPA"/>
    <property type="match status" value="1"/>
</dbReference>
<gene>
    <name evidence="6" type="ordered locus">Hbal_2994</name>
</gene>
<dbReference type="InterPro" id="IPR002068">
    <property type="entry name" value="A-crystallin/Hsp20_dom"/>
</dbReference>
<dbReference type="EMBL" id="CP001678">
    <property type="protein sequence ID" value="ACT60662.1"/>
    <property type="molecule type" value="Genomic_DNA"/>
</dbReference>
<keyword evidence="7" id="KW-1185">Reference proteome</keyword>
<evidence type="ECO:0000256" key="3">
    <source>
        <dbReference type="RuleBase" id="RU003616"/>
    </source>
</evidence>
<feature type="domain" description="SHSP" evidence="5">
    <location>
        <begin position="29"/>
        <end position="145"/>
    </location>
</feature>
<feature type="region of interest" description="Disordered" evidence="4">
    <location>
        <begin position="142"/>
        <end position="168"/>
    </location>
</feature>
<keyword evidence="1 6" id="KW-0346">Stress response</keyword>
<dbReference type="eggNOG" id="COG0071">
    <property type="taxonomic scope" value="Bacteria"/>
</dbReference>
<evidence type="ECO:0000256" key="1">
    <source>
        <dbReference type="ARBA" id="ARBA00023016"/>
    </source>
</evidence>
<dbReference type="PROSITE" id="PS01031">
    <property type="entry name" value="SHSP"/>
    <property type="match status" value="1"/>
</dbReference>
<dbReference type="PANTHER" id="PTHR47062">
    <property type="match status" value="1"/>
</dbReference>
<dbReference type="InterPro" id="IPR037913">
    <property type="entry name" value="ACD_IbpA/B"/>
</dbReference>
<dbReference type="HOGENOM" id="CLU_046737_4_2_5"/>
<dbReference type="CDD" id="cd06470">
    <property type="entry name" value="ACD_IbpA-B_like"/>
    <property type="match status" value="1"/>
</dbReference>
<dbReference type="RefSeq" id="WP_015828812.1">
    <property type="nucleotide sequence ID" value="NC_012982.1"/>
</dbReference>
<dbReference type="Proteomes" id="UP000002745">
    <property type="component" value="Chromosome"/>
</dbReference>
<evidence type="ECO:0000256" key="2">
    <source>
        <dbReference type="PROSITE-ProRule" id="PRU00285"/>
    </source>
</evidence>
<reference evidence="7" key="1">
    <citation type="journal article" date="2011" name="J. Bacteriol.">
        <title>Genome sequences of eight morphologically diverse alphaproteobacteria.</title>
        <authorList>
            <consortium name="US DOE Joint Genome Institute"/>
            <person name="Brown P.J."/>
            <person name="Kysela D.T."/>
            <person name="Buechlein A."/>
            <person name="Hemmerich C."/>
            <person name="Brun Y.V."/>
        </authorList>
    </citation>
    <scope>NUCLEOTIDE SEQUENCE [LARGE SCALE GENOMIC DNA]</scope>
    <source>
        <strain evidence="7">ATCC 49814 / DSM 5838 / IFAM 1418</strain>
    </source>
</reference>
<accession>C6XRQ2</accession>
<proteinExistence type="inferred from homology"/>
<evidence type="ECO:0000313" key="7">
    <source>
        <dbReference type="Proteomes" id="UP000002745"/>
    </source>
</evidence>
<name>C6XRQ2_HIRBI</name>
<dbReference type="OrthoDB" id="9810618at2"/>
<dbReference type="Gene3D" id="2.60.40.790">
    <property type="match status" value="1"/>
</dbReference>